<dbReference type="EMBL" id="LODT01000029">
    <property type="protein sequence ID" value="KYQ92332.1"/>
    <property type="molecule type" value="Genomic_DNA"/>
</dbReference>
<reference evidence="2 3" key="1">
    <citation type="submission" date="2015-12" db="EMBL/GenBank/DDBJ databases">
        <title>Dictyostelia acquired genes for synthesis and detection of signals that induce cell-type specialization by lateral gene transfer from prokaryotes.</title>
        <authorList>
            <person name="Gloeckner G."/>
            <person name="Schaap P."/>
        </authorList>
    </citation>
    <scope>NUCLEOTIDE SEQUENCE [LARGE SCALE GENOMIC DNA]</scope>
    <source>
        <strain evidence="2 3">TK</strain>
    </source>
</reference>
<dbReference type="AlphaFoldDB" id="A0A151ZEE2"/>
<dbReference type="Proteomes" id="UP000076078">
    <property type="component" value="Unassembled WGS sequence"/>
</dbReference>
<feature type="transmembrane region" description="Helical" evidence="1">
    <location>
        <begin position="242"/>
        <end position="261"/>
    </location>
</feature>
<dbReference type="OMA" id="IWTAVSQ"/>
<evidence type="ECO:0000313" key="2">
    <source>
        <dbReference type="EMBL" id="KYQ92332.1"/>
    </source>
</evidence>
<dbReference type="InParanoid" id="A0A151ZEE2"/>
<feature type="transmembrane region" description="Helical" evidence="1">
    <location>
        <begin position="35"/>
        <end position="57"/>
    </location>
</feature>
<name>A0A151ZEE2_TIELA</name>
<keyword evidence="1" id="KW-0812">Transmembrane</keyword>
<keyword evidence="1" id="KW-0472">Membrane</keyword>
<sequence length="323" mass="37728">MFDITEEHRFLQIDVPVCPSGTSINHVFSFPSTSLIFACLSITCFIFSIIIAFHYNSFTVFNKKMRTQTISNTLWILYYLTLGLRASSNTIRFSMDREKEIQIEKIFFIASLTLHGFTALTLSLSLNHQRRYRSTTSTQSTHQQQKNRESDPLLQIQQDHGSRSLKLKSMLKRSKISISEIIIIFLFILFLVFLYVEIDKENQIFYDILLTIFIVQHIPVLVLVVMIAFSGKGEGPTQRSRIFIILGAIFNLCNYLPLYFWSEYLPGGCPMYIVSYVDFIQIFDFASLLFFFLFLRSEYSRNVEECIWTAVSQSQDTFDFRKF</sequence>
<feature type="transmembrane region" description="Helical" evidence="1">
    <location>
        <begin position="273"/>
        <end position="295"/>
    </location>
</feature>
<evidence type="ECO:0000256" key="1">
    <source>
        <dbReference type="SAM" id="Phobius"/>
    </source>
</evidence>
<gene>
    <name evidence="2" type="ORF">DLAC_06296</name>
</gene>
<keyword evidence="3" id="KW-1185">Reference proteome</keyword>
<organism evidence="2 3">
    <name type="scientific">Tieghemostelium lacteum</name>
    <name type="common">Slime mold</name>
    <name type="synonym">Dictyostelium lacteum</name>
    <dbReference type="NCBI Taxonomy" id="361077"/>
    <lineage>
        <taxon>Eukaryota</taxon>
        <taxon>Amoebozoa</taxon>
        <taxon>Evosea</taxon>
        <taxon>Eumycetozoa</taxon>
        <taxon>Dictyostelia</taxon>
        <taxon>Dictyosteliales</taxon>
        <taxon>Raperosteliaceae</taxon>
        <taxon>Tieghemostelium</taxon>
    </lineage>
</organism>
<keyword evidence="1" id="KW-1133">Transmembrane helix</keyword>
<feature type="transmembrane region" description="Helical" evidence="1">
    <location>
        <begin position="69"/>
        <end position="86"/>
    </location>
</feature>
<dbReference type="OrthoDB" id="2162024at2759"/>
<evidence type="ECO:0008006" key="4">
    <source>
        <dbReference type="Google" id="ProtNLM"/>
    </source>
</evidence>
<accession>A0A151ZEE2</accession>
<evidence type="ECO:0000313" key="3">
    <source>
        <dbReference type="Proteomes" id="UP000076078"/>
    </source>
</evidence>
<feature type="transmembrane region" description="Helical" evidence="1">
    <location>
        <begin position="176"/>
        <end position="196"/>
    </location>
</feature>
<feature type="transmembrane region" description="Helical" evidence="1">
    <location>
        <begin position="208"/>
        <end position="230"/>
    </location>
</feature>
<protein>
    <recommendedName>
        <fullName evidence="4">Transmembrane protein</fullName>
    </recommendedName>
</protein>
<proteinExistence type="predicted"/>
<feature type="transmembrane region" description="Helical" evidence="1">
    <location>
        <begin position="106"/>
        <end position="126"/>
    </location>
</feature>
<comment type="caution">
    <text evidence="2">The sequence shown here is derived from an EMBL/GenBank/DDBJ whole genome shotgun (WGS) entry which is preliminary data.</text>
</comment>